<sequence length="233" mass="27274">FDLDTGIAKCSYSSECPYKHQFIAINSSQVVICVLEHASMFEDRVLVFDESFEQKLLVSHIVNKEQIDEYNITVTHEETVKLGREKFKFYKTVRLDEGIQINSQESYFLSKFFQSTNHINAYLIKSKKSVFKGKYCLFGIRTDYLPNYTKIFFNCATTPPSLLYKITDTQVWGEMGSELGGWITYESEEFDVKNLENPIIKFKHTWTKELSTKWLNKAISYFKMFGDRNLIIT</sequence>
<feature type="non-terminal residue" evidence="1">
    <location>
        <position position="233"/>
    </location>
</feature>
<proteinExistence type="predicted"/>
<gene>
    <name evidence="1" type="ORF">S06H3_22171</name>
</gene>
<dbReference type="AlphaFoldDB" id="X1KYQ4"/>
<feature type="non-terminal residue" evidence="1">
    <location>
        <position position="1"/>
    </location>
</feature>
<protein>
    <submittedName>
        <fullName evidence="1">Uncharacterized protein</fullName>
    </submittedName>
</protein>
<organism evidence="1">
    <name type="scientific">marine sediment metagenome</name>
    <dbReference type="NCBI Taxonomy" id="412755"/>
    <lineage>
        <taxon>unclassified sequences</taxon>
        <taxon>metagenomes</taxon>
        <taxon>ecological metagenomes</taxon>
    </lineage>
</organism>
<dbReference type="EMBL" id="BARV01011790">
    <property type="protein sequence ID" value="GAI12212.1"/>
    <property type="molecule type" value="Genomic_DNA"/>
</dbReference>
<evidence type="ECO:0000313" key="1">
    <source>
        <dbReference type="EMBL" id="GAI12212.1"/>
    </source>
</evidence>
<comment type="caution">
    <text evidence="1">The sequence shown here is derived from an EMBL/GenBank/DDBJ whole genome shotgun (WGS) entry which is preliminary data.</text>
</comment>
<reference evidence="1" key="1">
    <citation type="journal article" date="2014" name="Front. Microbiol.">
        <title>High frequency of phylogenetically diverse reductive dehalogenase-homologous genes in deep subseafloor sedimentary metagenomes.</title>
        <authorList>
            <person name="Kawai M."/>
            <person name="Futagami T."/>
            <person name="Toyoda A."/>
            <person name="Takaki Y."/>
            <person name="Nishi S."/>
            <person name="Hori S."/>
            <person name="Arai W."/>
            <person name="Tsubouchi T."/>
            <person name="Morono Y."/>
            <person name="Uchiyama I."/>
            <person name="Ito T."/>
            <person name="Fujiyama A."/>
            <person name="Inagaki F."/>
            <person name="Takami H."/>
        </authorList>
    </citation>
    <scope>NUCLEOTIDE SEQUENCE</scope>
    <source>
        <strain evidence="1">Expedition CK06-06</strain>
    </source>
</reference>
<name>X1KYQ4_9ZZZZ</name>
<accession>X1KYQ4</accession>